<comment type="similarity">
    <text evidence="1">Belongs to the ribosome association toxin RatA family.</text>
</comment>
<dbReference type="InterPro" id="IPR044996">
    <property type="entry name" value="COQ10-like"/>
</dbReference>
<accession>A0A8I1GJ97</accession>
<reference evidence="3 4" key="1">
    <citation type="submission" date="2020-12" db="EMBL/GenBank/DDBJ databases">
        <title>Revised draft genomes of Rhodomicrobium vannielii ATCC 17100 and Rhodomicrobium udaipurense JA643.</title>
        <authorList>
            <person name="Conners E.M."/>
            <person name="Davenport E.J."/>
            <person name="Bose A."/>
        </authorList>
    </citation>
    <scope>NUCLEOTIDE SEQUENCE [LARGE SCALE GENOMIC DNA]</scope>
    <source>
        <strain evidence="3 4">JA643</strain>
    </source>
</reference>
<dbReference type="InterPro" id="IPR005031">
    <property type="entry name" value="COQ10_START"/>
</dbReference>
<protein>
    <submittedName>
        <fullName evidence="3">Type II toxin-antitoxin system RatA family toxin</fullName>
    </submittedName>
</protein>
<keyword evidence="4" id="KW-1185">Reference proteome</keyword>
<dbReference type="Pfam" id="PF03364">
    <property type="entry name" value="Polyketide_cyc"/>
    <property type="match status" value="1"/>
</dbReference>
<organism evidence="3 4">
    <name type="scientific">Rhodomicrobium udaipurense</name>
    <dbReference type="NCBI Taxonomy" id="1202716"/>
    <lineage>
        <taxon>Bacteria</taxon>
        <taxon>Pseudomonadati</taxon>
        <taxon>Pseudomonadota</taxon>
        <taxon>Alphaproteobacteria</taxon>
        <taxon>Hyphomicrobiales</taxon>
        <taxon>Hyphomicrobiaceae</taxon>
        <taxon>Rhodomicrobium</taxon>
    </lineage>
</organism>
<evidence type="ECO:0000313" key="3">
    <source>
        <dbReference type="EMBL" id="MBJ7544627.1"/>
    </source>
</evidence>
<dbReference type="GO" id="GO:0045333">
    <property type="term" value="P:cellular respiration"/>
    <property type="evidence" value="ECO:0007669"/>
    <property type="project" value="InterPro"/>
</dbReference>
<dbReference type="Gene3D" id="3.30.530.20">
    <property type="match status" value="1"/>
</dbReference>
<proteinExistence type="inferred from homology"/>
<dbReference type="AlphaFoldDB" id="A0A8I1GJ97"/>
<evidence type="ECO:0000256" key="1">
    <source>
        <dbReference type="ARBA" id="ARBA00008918"/>
    </source>
</evidence>
<dbReference type="PANTHER" id="PTHR12901">
    <property type="entry name" value="SPERM PROTEIN HOMOLOG"/>
    <property type="match status" value="1"/>
</dbReference>
<gene>
    <name evidence="3" type="ORF">JDN41_13815</name>
</gene>
<evidence type="ECO:0000313" key="4">
    <source>
        <dbReference type="Proteomes" id="UP000623250"/>
    </source>
</evidence>
<dbReference type="GO" id="GO:0048039">
    <property type="term" value="F:ubiquinone binding"/>
    <property type="evidence" value="ECO:0007669"/>
    <property type="project" value="InterPro"/>
</dbReference>
<dbReference type="SUPFAM" id="SSF55961">
    <property type="entry name" value="Bet v1-like"/>
    <property type="match status" value="1"/>
</dbReference>
<evidence type="ECO:0000259" key="2">
    <source>
        <dbReference type="Pfam" id="PF03364"/>
    </source>
</evidence>
<feature type="domain" description="Coenzyme Q-binding protein COQ10 START" evidence="2">
    <location>
        <begin position="10"/>
        <end position="140"/>
    </location>
</feature>
<dbReference type="PANTHER" id="PTHR12901:SF10">
    <property type="entry name" value="COENZYME Q-BINDING PROTEIN COQ10, MITOCHONDRIAL"/>
    <property type="match status" value="1"/>
</dbReference>
<comment type="caution">
    <text evidence="3">The sequence shown here is derived from an EMBL/GenBank/DDBJ whole genome shotgun (WGS) entry which is preliminary data.</text>
</comment>
<dbReference type="EMBL" id="JAEMUK010000079">
    <property type="protein sequence ID" value="MBJ7544627.1"/>
    <property type="molecule type" value="Genomic_DNA"/>
</dbReference>
<dbReference type="InterPro" id="IPR023393">
    <property type="entry name" value="START-like_dom_sf"/>
</dbReference>
<sequence length="161" mass="18668">MPHFETTHRVHHSAENMFALVADVESYPKFLPLCSALHIEKRIAEEDGETLIARMTASYKLFSESFTTRVRLRPENRVILVDYLDGPFRKLENRWTFVHGPDGTCRILFYLDYEFRSLPLQMLMGSVFDKAFRKFSAAFEDRADQIYRTPAQAERPASATG</sequence>
<dbReference type="CDD" id="cd07813">
    <property type="entry name" value="COQ10p_like"/>
    <property type="match status" value="1"/>
</dbReference>
<dbReference type="RefSeq" id="WP_037239783.1">
    <property type="nucleotide sequence ID" value="NZ_JAEMUK010000079.1"/>
</dbReference>
<name>A0A8I1GJ97_9HYPH</name>
<dbReference type="Proteomes" id="UP000623250">
    <property type="component" value="Unassembled WGS sequence"/>
</dbReference>